<feature type="region of interest" description="Disordered" evidence="14">
    <location>
        <begin position="547"/>
        <end position="597"/>
    </location>
</feature>
<evidence type="ECO:0000256" key="13">
    <source>
        <dbReference type="ARBA" id="ARBA00030350"/>
    </source>
</evidence>
<evidence type="ECO:0000313" key="15">
    <source>
        <dbReference type="EMBL" id="RVW31847.1"/>
    </source>
</evidence>
<name>A0A438D8R0_VITVI</name>
<keyword evidence="6" id="KW-0812">Transmembrane</keyword>
<evidence type="ECO:0000313" key="16">
    <source>
        <dbReference type="Proteomes" id="UP000288805"/>
    </source>
</evidence>
<evidence type="ECO:0000256" key="1">
    <source>
        <dbReference type="ARBA" id="ARBA00004606"/>
    </source>
</evidence>
<proteinExistence type="inferred from homology"/>
<dbReference type="AlphaFoldDB" id="A0A438D8R0"/>
<evidence type="ECO:0000256" key="12">
    <source>
        <dbReference type="ARBA" id="ARBA00023277"/>
    </source>
</evidence>
<keyword evidence="5" id="KW-0808">Transferase</keyword>
<evidence type="ECO:0000256" key="6">
    <source>
        <dbReference type="ARBA" id="ARBA00022692"/>
    </source>
</evidence>
<evidence type="ECO:0000256" key="3">
    <source>
        <dbReference type="ARBA" id="ARBA00007737"/>
    </source>
</evidence>
<keyword evidence="8" id="KW-1133">Transmembrane helix</keyword>
<protein>
    <recommendedName>
        <fullName evidence="13">O-fucosyltransferase family protein</fullName>
    </recommendedName>
</protein>
<keyword evidence="4" id="KW-0328">Glycosyltransferase</keyword>
<feature type="compositionally biased region" description="Basic and acidic residues" evidence="14">
    <location>
        <begin position="547"/>
        <end position="556"/>
    </location>
</feature>
<evidence type="ECO:0000256" key="2">
    <source>
        <dbReference type="ARBA" id="ARBA00004881"/>
    </source>
</evidence>
<comment type="similarity">
    <text evidence="3">Belongs to the glycosyltransferase GT106 family.</text>
</comment>
<comment type="subcellular location">
    <subcellularLocation>
        <location evidence="1">Membrane</location>
        <topology evidence="1">Single-pass type II membrane protein</topology>
    </subcellularLocation>
</comment>
<comment type="pathway">
    <text evidence="2">Glycan metabolism.</text>
</comment>
<dbReference type="PANTHER" id="PTHR31741:SF6">
    <property type="entry name" value="PROTEIN EMBRYO SAC DEVELOPMENT ARREST 30"/>
    <property type="match status" value="1"/>
</dbReference>
<reference evidence="15 16" key="1">
    <citation type="journal article" date="2018" name="PLoS Genet.">
        <title>Population sequencing reveals clonal diversity and ancestral inbreeding in the grapevine cultivar Chardonnay.</title>
        <authorList>
            <person name="Roach M.J."/>
            <person name="Johnson D.L."/>
            <person name="Bohlmann J."/>
            <person name="van Vuuren H.J."/>
            <person name="Jones S.J."/>
            <person name="Pretorius I.S."/>
            <person name="Schmidt S.A."/>
            <person name="Borneman A.R."/>
        </authorList>
    </citation>
    <scope>NUCLEOTIDE SEQUENCE [LARGE SCALE GENOMIC DNA]</scope>
    <source>
        <strain evidence="16">cv. Chardonnay</strain>
        <tissue evidence="15">Leaf</tissue>
    </source>
</reference>
<comment type="caution">
    <text evidence="15">The sequence shown here is derived from an EMBL/GenBank/DDBJ whole genome shotgun (WGS) entry which is preliminary data.</text>
</comment>
<dbReference type="InterPro" id="IPR019378">
    <property type="entry name" value="GDP-Fuc_O-FucTrfase"/>
</dbReference>
<dbReference type="Proteomes" id="UP000288805">
    <property type="component" value="Unassembled WGS sequence"/>
</dbReference>
<evidence type="ECO:0000256" key="8">
    <source>
        <dbReference type="ARBA" id="ARBA00022989"/>
    </source>
</evidence>
<organism evidence="15 16">
    <name type="scientific">Vitis vinifera</name>
    <name type="common">Grape</name>
    <dbReference type="NCBI Taxonomy" id="29760"/>
    <lineage>
        <taxon>Eukaryota</taxon>
        <taxon>Viridiplantae</taxon>
        <taxon>Streptophyta</taxon>
        <taxon>Embryophyta</taxon>
        <taxon>Tracheophyta</taxon>
        <taxon>Spermatophyta</taxon>
        <taxon>Magnoliopsida</taxon>
        <taxon>eudicotyledons</taxon>
        <taxon>Gunneridae</taxon>
        <taxon>Pentapetalae</taxon>
        <taxon>rosids</taxon>
        <taxon>Vitales</taxon>
        <taxon>Vitaceae</taxon>
        <taxon>Viteae</taxon>
        <taxon>Vitis</taxon>
    </lineage>
</organism>
<feature type="compositionally biased region" description="Acidic residues" evidence="14">
    <location>
        <begin position="557"/>
        <end position="576"/>
    </location>
</feature>
<keyword evidence="7" id="KW-0735">Signal-anchor</keyword>
<sequence>MHVLSSFQSILPPSMSEYQRLRCRVAFQALHFRPEIQVLGRRMVERLRDWGQPFLAFHPGLVRDALAYHGCAELFQDVHTELIQYRRAQLIKQGIVKEEPSVDSHLHKEKGLCPLMPEEVYLGLEEGRWKKMEFGECVRGVDWRLACTGSKQSGALHPSSRTGGEGGGQGAMLAIEKWAIHPKENVRAGQFLPEGRFAAWIALWFLEQQAQRSLGAVSNTPMVVEVMDEAASLKAATAFIAFKSHEYSYTVYIRFLGLLTGEVGILLRAMGYPPKTIIYLAGSETFGGQRVLIPLRAMFANLVDRTSLCSSQELLDLVGPETPLPLDTFKFPPAKTEEQLKEEWKKAGPRPRPLPPPPDRPIYRHEKEGWYDWITETETEPDPSPMDLRMEAHRLLWDALDYIVSVEADAFFPGFNNDGIGWPDFSSLVMGQRLYENPSSRTYRPDRKILADLFNITRENMYHPKHNWTLSVQELLNKSMGEEGLIRESLLSKPNSFLSHPLPECSCRIPSDEIPNQVKGNDGRLLYGGEDNCPEWMQRGMEMVKVDPGATERSKDDEVELPDYETDLDEQPENDDTSGNTNTTLPFDQDDEMDPND</sequence>
<evidence type="ECO:0000256" key="4">
    <source>
        <dbReference type="ARBA" id="ARBA00022676"/>
    </source>
</evidence>
<feature type="compositionally biased region" description="Acidic residues" evidence="14">
    <location>
        <begin position="588"/>
        <end position="597"/>
    </location>
</feature>
<evidence type="ECO:0000256" key="9">
    <source>
        <dbReference type="ARBA" id="ARBA00023136"/>
    </source>
</evidence>
<keyword evidence="10" id="KW-0325">Glycoprotein</keyword>
<evidence type="ECO:0000256" key="7">
    <source>
        <dbReference type="ARBA" id="ARBA00022968"/>
    </source>
</evidence>
<dbReference type="GO" id="GO:0016757">
    <property type="term" value="F:glycosyltransferase activity"/>
    <property type="evidence" value="ECO:0007669"/>
    <property type="project" value="UniProtKB-KW"/>
</dbReference>
<feature type="compositionally biased region" description="Polar residues" evidence="14">
    <location>
        <begin position="577"/>
        <end position="586"/>
    </location>
</feature>
<keyword evidence="12" id="KW-0119">Carbohydrate metabolism</keyword>
<dbReference type="GO" id="GO:0016020">
    <property type="term" value="C:membrane"/>
    <property type="evidence" value="ECO:0007669"/>
    <property type="project" value="UniProtKB-SubCell"/>
</dbReference>
<dbReference type="EMBL" id="QGNW01001737">
    <property type="protein sequence ID" value="RVW31847.1"/>
    <property type="molecule type" value="Genomic_DNA"/>
</dbReference>
<dbReference type="Pfam" id="PF10250">
    <property type="entry name" value="O-FucT"/>
    <property type="match status" value="2"/>
</dbReference>
<evidence type="ECO:0000256" key="14">
    <source>
        <dbReference type="SAM" id="MobiDB-lite"/>
    </source>
</evidence>
<accession>A0A438D8R0</accession>
<keyword evidence="11" id="KW-0294">Fucose metabolism</keyword>
<dbReference type="PANTHER" id="PTHR31741">
    <property type="entry name" value="OS02G0726500 PROTEIN-RELATED"/>
    <property type="match status" value="1"/>
</dbReference>
<keyword evidence="9" id="KW-0472">Membrane</keyword>
<feature type="compositionally biased region" description="Pro residues" evidence="14">
    <location>
        <begin position="350"/>
        <end position="360"/>
    </location>
</feature>
<evidence type="ECO:0000256" key="5">
    <source>
        <dbReference type="ARBA" id="ARBA00022679"/>
    </source>
</evidence>
<evidence type="ECO:0000256" key="10">
    <source>
        <dbReference type="ARBA" id="ARBA00023180"/>
    </source>
</evidence>
<evidence type="ECO:0000256" key="11">
    <source>
        <dbReference type="ARBA" id="ARBA00023253"/>
    </source>
</evidence>
<gene>
    <name evidence="15" type="primary">EDA30_0</name>
    <name evidence="15" type="ORF">CK203_099011</name>
</gene>
<dbReference type="GO" id="GO:0006004">
    <property type="term" value="P:fucose metabolic process"/>
    <property type="evidence" value="ECO:0007669"/>
    <property type="project" value="UniProtKB-KW"/>
</dbReference>
<feature type="region of interest" description="Disordered" evidence="14">
    <location>
        <begin position="340"/>
        <end position="361"/>
    </location>
</feature>